<comment type="caution">
    <text evidence="1">The sequence shown here is derived from an EMBL/GenBank/DDBJ whole genome shotgun (WGS) entry which is preliminary data.</text>
</comment>
<dbReference type="EMBL" id="WIXE01006226">
    <property type="protein sequence ID" value="KAK5981485.1"/>
    <property type="molecule type" value="Genomic_DNA"/>
</dbReference>
<keyword evidence="2" id="KW-1185">Reference proteome</keyword>
<feature type="non-terminal residue" evidence="1">
    <location>
        <position position="1"/>
    </location>
</feature>
<accession>A0AAN8FTQ5</accession>
<name>A0AAN8FTQ5_TRICO</name>
<gene>
    <name evidence="1" type="ORF">GCK32_018405</name>
</gene>
<sequence>IDLLKNTFEKAKASLDFDASPVSNVAQWEKRLKAVDHFLTESRTALDDVIDKGRSLANSGRMELDTHRAIEKLDDIVDIADQLETELEAQKSILDPLLAQAEAVDKDREAAEEVVDALAARNLSDPAIASATRQDLADRDAQFAALSQRAAAIHASLPGKSSASRDTTLATLGEKLSRLEALLMQPTTRLMANATPIRTSP</sequence>
<evidence type="ECO:0000313" key="2">
    <source>
        <dbReference type="Proteomes" id="UP001331761"/>
    </source>
</evidence>
<dbReference type="AlphaFoldDB" id="A0AAN8FTQ5"/>
<protein>
    <submittedName>
        <fullName evidence="1">Uncharacterized protein</fullName>
    </submittedName>
</protein>
<proteinExistence type="predicted"/>
<organism evidence="1 2">
    <name type="scientific">Trichostrongylus colubriformis</name>
    <name type="common">Black scour worm</name>
    <dbReference type="NCBI Taxonomy" id="6319"/>
    <lineage>
        <taxon>Eukaryota</taxon>
        <taxon>Metazoa</taxon>
        <taxon>Ecdysozoa</taxon>
        <taxon>Nematoda</taxon>
        <taxon>Chromadorea</taxon>
        <taxon>Rhabditida</taxon>
        <taxon>Rhabditina</taxon>
        <taxon>Rhabditomorpha</taxon>
        <taxon>Strongyloidea</taxon>
        <taxon>Trichostrongylidae</taxon>
        <taxon>Trichostrongylus</taxon>
    </lineage>
</organism>
<evidence type="ECO:0000313" key="1">
    <source>
        <dbReference type="EMBL" id="KAK5981485.1"/>
    </source>
</evidence>
<feature type="non-terminal residue" evidence="1">
    <location>
        <position position="201"/>
    </location>
</feature>
<dbReference type="Proteomes" id="UP001331761">
    <property type="component" value="Unassembled WGS sequence"/>
</dbReference>
<reference evidence="1 2" key="1">
    <citation type="submission" date="2019-10" db="EMBL/GenBank/DDBJ databases">
        <title>Assembly and Annotation for the nematode Trichostrongylus colubriformis.</title>
        <authorList>
            <person name="Martin J."/>
        </authorList>
    </citation>
    <scope>NUCLEOTIDE SEQUENCE [LARGE SCALE GENOMIC DNA]</scope>
    <source>
        <strain evidence="1">G859</strain>
        <tissue evidence="1">Whole worm</tissue>
    </source>
</reference>